<dbReference type="InterPro" id="IPR021905">
    <property type="entry name" value="DUF3517"/>
</dbReference>
<keyword evidence="4" id="KW-1185">Reference proteome</keyword>
<feature type="region of interest" description="Disordered" evidence="1">
    <location>
        <begin position="1552"/>
        <end position="1582"/>
    </location>
</feature>
<dbReference type="InterPro" id="IPR038765">
    <property type="entry name" value="Papain-like_cys_pep_sf"/>
</dbReference>
<dbReference type="InterPro" id="IPR050164">
    <property type="entry name" value="Peptidase_C19"/>
</dbReference>
<evidence type="ECO:0000313" key="4">
    <source>
        <dbReference type="Proteomes" id="UP000034680"/>
    </source>
</evidence>
<evidence type="ECO:0000259" key="2">
    <source>
        <dbReference type="PROSITE" id="PS50235"/>
    </source>
</evidence>
<dbReference type="InterPro" id="IPR028889">
    <property type="entry name" value="USP"/>
</dbReference>
<protein>
    <submittedName>
        <fullName evidence="3">Putative ubiquitin carboxyl-terminal hydrolase</fullName>
    </submittedName>
</protein>
<dbReference type="PANTHER" id="PTHR24006">
    <property type="entry name" value="UBIQUITIN CARBOXYL-TERMINAL HYDROLASE"/>
    <property type="match status" value="1"/>
</dbReference>
<dbReference type="OrthoDB" id="420187at2759"/>
<gene>
    <name evidence="3" type="ORF">UCDDA912_g00582</name>
</gene>
<dbReference type="GO" id="GO:0005634">
    <property type="term" value="C:nucleus"/>
    <property type="evidence" value="ECO:0007669"/>
    <property type="project" value="TreeGrafter"/>
</dbReference>
<dbReference type="GO" id="GO:0005829">
    <property type="term" value="C:cytosol"/>
    <property type="evidence" value="ECO:0007669"/>
    <property type="project" value="TreeGrafter"/>
</dbReference>
<dbReference type="GO" id="GO:0016579">
    <property type="term" value="P:protein deubiquitination"/>
    <property type="evidence" value="ECO:0007669"/>
    <property type="project" value="InterPro"/>
</dbReference>
<dbReference type="Gene3D" id="3.90.70.10">
    <property type="entry name" value="Cysteine proteinases"/>
    <property type="match status" value="1"/>
</dbReference>
<keyword evidence="3" id="KW-0378">Hydrolase</keyword>
<dbReference type="Pfam" id="PF00443">
    <property type="entry name" value="UCH"/>
    <property type="match status" value="1"/>
</dbReference>
<reference evidence="3 4" key="2">
    <citation type="submission" date="2015-05" db="EMBL/GenBank/DDBJ databases">
        <authorList>
            <person name="Morales-Cruz A."/>
            <person name="Amrine K.C."/>
            <person name="Cantu D."/>
        </authorList>
    </citation>
    <scope>NUCLEOTIDE SEQUENCE [LARGE SCALE GENOMIC DNA]</scope>
    <source>
        <strain evidence="3">DA912</strain>
    </source>
</reference>
<dbReference type="SUPFAM" id="SSF54001">
    <property type="entry name" value="Cysteine proteinases"/>
    <property type="match status" value="1"/>
</dbReference>
<evidence type="ECO:0000313" key="3">
    <source>
        <dbReference type="EMBL" id="KKY39371.1"/>
    </source>
</evidence>
<comment type="caution">
    <text evidence="3">The sequence shown here is derived from an EMBL/GenBank/DDBJ whole genome shotgun (WGS) entry which is preliminary data.</text>
</comment>
<accession>A0A0G2FZ73</accession>
<organism evidence="3 4">
    <name type="scientific">Diaporthe ampelina</name>
    <dbReference type="NCBI Taxonomy" id="1214573"/>
    <lineage>
        <taxon>Eukaryota</taxon>
        <taxon>Fungi</taxon>
        <taxon>Dikarya</taxon>
        <taxon>Ascomycota</taxon>
        <taxon>Pezizomycotina</taxon>
        <taxon>Sordariomycetes</taxon>
        <taxon>Sordariomycetidae</taxon>
        <taxon>Diaporthales</taxon>
        <taxon>Diaporthaceae</taxon>
        <taxon>Diaporthe</taxon>
    </lineage>
</organism>
<dbReference type="PROSITE" id="PS50235">
    <property type="entry name" value="USP_3"/>
    <property type="match status" value="1"/>
</dbReference>
<dbReference type="Proteomes" id="UP000034680">
    <property type="component" value="Unassembled WGS sequence"/>
</dbReference>
<name>A0A0G2FZ73_9PEZI</name>
<feature type="compositionally biased region" description="Acidic residues" evidence="1">
    <location>
        <begin position="1572"/>
        <end position="1582"/>
    </location>
</feature>
<dbReference type="InterPro" id="IPR018200">
    <property type="entry name" value="USP_CS"/>
</dbReference>
<dbReference type="PANTHER" id="PTHR24006:SF827">
    <property type="entry name" value="UBIQUITIN CARBOXYL-TERMINAL HYDROLASE 34"/>
    <property type="match status" value="1"/>
</dbReference>
<feature type="domain" description="USP" evidence="2">
    <location>
        <begin position="667"/>
        <end position="973"/>
    </location>
</feature>
<sequence>MLSNIIQQQPEAIRGDLGRKLWELLVGKHAASQEDRICGWQSLNIALNTRLDNPFLEICFDVYLPTLAPELFCEGSLDFALKKIGHLVDDKDSSVLDDDGSREHQAIEELWRIVLTAPTNTIEQPAIRALVKGVYIDSRCIQQFSSHRARKVHLALVNRCLEQLSLAAKRLTVSEDDKDADAMDVTSSGNETRGQRLLFSRSLQILRTFNEHYHATSQFSTPDMRSLVLPKNIDVQGESADLKFQSFDGDRQTEVKPLPIGKGNTAGSLLASIRDATGFDNYRLYYKGQALTPSEQDICRSLDELQICDGLILVKRESETVDQPLQVRPGASAVEIEILRHFEELWHFLGLEETLATEVYAFLNTLPVDDRILATIEQESPNYHQVFPAGQPLKSLYAVYAIQEYLNMQFSLAKSNNEHGSYNDALARALRLVVWAISDPHVADQNSSDELRIRLASRLVEQLLSILKVRPLSPSAVLEPVFRDYFWNLLIELIPCGLRQPATCSELFQLAVALFKSMKESKSDVLDLPRTTQFLGQLLLDYKPQEDIIQPGAVDLAAQGLVGLLHFILFATQLFWHHLFPRRWSSANSLWQGDVIYNEASRCHLINIILRVGGRTPEQIRLLIEDLKSLVSCLTNDEIEDGLPYQYELPVNNFERSKAIRSHCGYAGLRNLSNTCYLNSLCTQLFMNFDFRQFMLSAEVSGGDKTQSLLYHTQRMFGQLQSSHRRFIDPEAFVASIKTYDDDLINIHNQMDVEEFFNLLNDRWEVTQTKSKECEHISEVMEPFSAIQCDIKGKKDLLESLDAYVDGEHMEGDNKYNCTTCNRHVDAVRRSCLKEVPDSLIFHLKRFDFNLRTLARNKINDYFAFPDSIDMRPYTVEHLSNPTGGSAEDWFELVGVLVHAGTAESGHYYSFIRERPTSRAKQDWFEFNDDSVTPWNPSKMEASCYGGTEPSWDAGGVTYEKNYCAYMLFYERSSALQRKNHQLQQSLSSSPLQAPMPAILTNGIREDNLRLLQRHCLFDPHHIRLVDGTIEHMLELNGGECSESHEIETSAVEMALGHLDQVASRAKDIPDAQRLVQRLREMATSCARCAFVIYEYFSARHESFRSLVQRNCEPEVRQSVSDLLMIALQSVREAFPGNYNAQTVSAARLDNFEVNVVSGVCAMFEALWDNFHVHLRSWFEVFYLMARFVHLGKEELLAFAGHNFLYKTFLIIVAENLSQQEMDQQFARLSNTLARRQNRPPSFSTIMDLLNSVFASVTVDDPVNTHAVREEKYRKHPDSPLRLTITEAAILEQKWDGGCNMFLDKLMYINQNAEATDAIFASLLKQDWSLEEDILETLVVNTQFQPSFLVHGPYLRVAALYCRLSREPVNIDRLIEHIARNSNMLANSEPKAVLGFFTNRAVIDGIRENSGETKKAINIQCLDYLPLWVPGLLAHYDHNISNEVKQVIHEKVFRHGPHPDFEEKHGGQERAEAVVRSAKRIGMECLHYVAENYTKRGTSVPAQTVVVLQSVLEQCGGFFDATDEMASGDSRKFFAERQVILDSLRRLSVDDLEDDGSDWENSVASSDQMDSLGDDDIRDVDS</sequence>
<dbReference type="Pfam" id="PF12030">
    <property type="entry name" value="DUF3517"/>
    <property type="match status" value="1"/>
</dbReference>
<dbReference type="STRING" id="1214573.A0A0G2FZ73"/>
<reference evidence="3 4" key="1">
    <citation type="submission" date="2015-05" db="EMBL/GenBank/DDBJ databases">
        <title>Distinctive expansion of gene families associated with plant cell wall degradation and secondary metabolism in the genomes of grapevine trunk pathogens.</title>
        <authorList>
            <person name="Lawrence D.P."/>
            <person name="Travadon R."/>
            <person name="Rolshausen P.E."/>
            <person name="Baumgartner K."/>
        </authorList>
    </citation>
    <scope>NUCLEOTIDE SEQUENCE [LARGE SCALE GENOMIC DNA]</scope>
    <source>
        <strain evidence="3">DA912</strain>
    </source>
</reference>
<proteinExistence type="predicted"/>
<evidence type="ECO:0000256" key="1">
    <source>
        <dbReference type="SAM" id="MobiDB-lite"/>
    </source>
</evidence>
<dbReference type="InterPro" id="IPR001394">
    <property type="entry name" value="Peptidase_C19_UCH"/>
</dbReference>
<dbReference type="PROSITE" id="PS00973">
    <property type="entry name" value="USP_2"/>
    <property type="match status" value="1"/>
</dbReference>
<dbReference type="EMBL" id="LCUC01000020">
    <property type="protein sequence ID" value="KKY39371.1"/>
    <property type="molecule type" value="Genomic_DNA"/>
</dbReference>
<dbReference type="GO" id="GO:0004843">
    <property type="term" value="F:cysteine-type deubiquitinase activity"/>
    <property type="evidence" value="ECO:0007669"/>
    <property type="project" value="InterPro"/>
</dbReference>
<feature type="compositionally biased region" description="Polar residues" evidence="1">
    <location>
        <begin position="1559"/>
        <end position="1569"/>
    </location>
</feature>